<protein>
    <submittedName>
        <fullName evidence="2">Uncharacterized protein</fullName>
    </submittedName>
</protein>
<reference evidence="2 3" key="1">
    <citation type="journal article" date="2021" name="BMC Genomics">
        <title>Datura genome reveals duplications of psychoactive alkaloid biosynthetic genes and high mutation rate following tissue culture.</title>
        <authorList>
            <person name="Rajewski A."/>
            <person name="Carter-House D."/>
            <person name="Stajich J."/>
            <person name="Litt A."/>
        </authorList>
    </citation>
    <scope>NUCLEOTIDE SEQUENCE [LARGE SCALE GENOMIC DNA]</scope>
    <source>
        <strain evidence="2">AR-01</strain>
    </source>
</reference>
<feature type="compositionally biased region" description="Basic and acidic residues" evidence="1">
    <location>
        <begin position="57"/>
        <end position="66"/>
    </location>
</feature>
<organism evidence="2 3">
    <name type="scientific">Datura stramonium</name>
    <name type="common">Jimsonweed</name>
    <name type="synonym">Common thornapple</name>
    <dbReference type="NCBI Taxonomy" id="4076"/>
    <lineage>
        <taxon>Eukaryota</taxon>
        <taxon>Viridiplantae</taxon>
        <taxon>Streptophyta</taxon>
        <taxon>Embryophyta</taxon>
        <taxon>Tracheophyta</taxon>
        <taxon>Spermatophyta</taxon>
        <taxon>Magnoliopsida</taxon>
        <taxon>eudicotyledons</taxon>
        <taxon>Gunneridae</taxon>
        <taxon>Pentapetalae</taxon>
        <taxon>asterids</taxon>
        <taxon>lamiids</taxon>
        <taxon>Solanales</taxon>
        <taxon>Solanaceae</taxon>
        <taxon>Solanoideae</taxon>
        <taxon>Datureae</taxon>
        <taxon>Datura</taxon>
    </lineage>
</organism>
<dbReference type="EMBL" id="JACEIK010001374">
    <property type="protein sequence ID" value="MCD7468794.1"/>
    <property type="molecule type" value="Genomic_DNA"/>
</dbReference>
<name>A0ABS8TBH8_DATST</name>
<feature type="compositionally biased region" description="Basic and acidic residues" evidence="1">
    <location>
        <begin position="123"/>
        <end position="144"/>
    </location>
</feature>
<dbReference type="Proteomes" id="UP000823775">
    <property type="component" value="Unassembled WGS sequence"/>
</dbReference>
<feature type="compositionally biased region" description="Polar residues" evidence="1">
    <location>
        <begin position="1"/>
        <end position="12"/>
    </location>
</feature>
<evidence type="ECO:0000313" key="2">
    <source>
        <dbReference type="EMBL" id="MCD7468794.1"/>
    </source>
</evidence>
<evidence type="ECO:0000313" key="3">
    <source>
        <dbReference type="Proteomes" id="UP000823775"/>
    </source>
</evidence>
<comment type="caution">
    <text evidence="2">The sequence shown here is derived from an EMBL/GenBank/DDBJ whole genome shotgun (WGS) entry which is preliminary data.</text>
</comment>
<sequence length="144" mass="15960">MCRFNMDQTQNIAHRPEHESHNEPDNLGMARSSGRCSPLRECPFLEVIRRLMDRPSKWQLQDKSESDSPSGSEKAYEIDSSDDSLVVTTRVQVKSNETIATTSLLPQSEEGGEGTESDSQNPHADDAEKGDSDAEEFGEKESSA</sequence>
<gene>
    <name evidence="2" type="ORF">HAX54_007282</name>
</gene>
<accession>A0ABS8TBH8</accession>
<keyword evidence="3" id="KW-1185">Reference proteome</keyword>
<evidence type="ECO:0000256" key="1">
    <source>
        <dbReference type="SAM" id="MobiDB-lite"/>
    </source>
</evidence>
<feature type="region of interest" description="Disordered" evidence="1">
    <location>
        <begin position="98"/>
        <end position="144"/>
    </location>
</feature>
<feature type="region of interest" description="Disordered" evidence="1">
    <location>
        <begin position="57"/>
        <end position="83"/>
    </location>
</feature>
<feature type="compositionally biased region" description="Basic and acidic residues" evidence="1">
    <location>
        <begin position="14"/>
        <end position="24"/>
    </location>
</feature>
<proteinExistence type="predicted"/>
<feature type="region of interest" description="Disordered" evidence="1">
    <location>
        <begin position="1"/>
        <end position="37"/>
    </location>
</feature>